<keyword evidence="2" id="KW-0677">Repeat</keyword>
<protein>
    <submittedName>
        <fullName evidence="9">Fibronectin type-III domain-containing protein</fullName>
    </submittedName>
</protein>
<dbReference type="InterPro" id="IPR007110">
    <property type="entry name" value="Ig-like_dom"/>
</dbReference>
<dbReference type="AlphaFoldDB" id="A0A1I7XGL1"/>
<keyword evidence="1" id="KW-0732">Signal</keyword>
<evidence type="ECO:0000259" key="7">
    <source>
        <dbReference type="PROSITE" id="PS50853"/>
    </source>
</evidence>
<evidence type="ECO:0000313" key="9">
    <source>
        <dbReference type="WBParaSite" id="Hba_16819"/>
    </source>
</evidence>
<dbReference type="Gene3D" id="2.60.40.10">
    <property type="entry name" value="Immunoglobulins"/>
    <property type="match status" value="1"/>
</dbReference>
<dbReference type="Pfam" id="PF00041">
    <property type="entry name" value="fn3"/>
    <property type="match status" value="1"/>
</dbReference>
<evidence type="ECO:0000256" key="1">
    <source>
        <dbReference type="ARBA" id="ARBA00022729"/>
    </source>
</evidence>
<dbReference type="SMART" id="SM00060">
    <property type="entry name" value="FN3"/>
    <property type="match status" value="1"/>
</dbReference>
<dbReference type="FunFam" id="2.60.40.10:FF:000036">
    <property type="entry name" value="receptor-type tyrosine-protein phosphatase delta isoform X1"/>
    <property type="match status" value="1"/>
</dbReference>
<dbReference type="CDD" id="cd00063">
    <property type="entry name" value="FN3"/>
    <property type="match status" value="1"/>
</dbReference>
<dbReference type="Pfam" id="PF14670">
    <property type="entry name" value="FXa_inhibition"/>
    <property type="match status" value="1"/>
</dbReference>
<dbReference type="SUPFAM" id="SSF57196">
    <property type="entry name" value="EGF/Laminin"/>
    <property type="match status" value="1"/>
</dbReference>
<dbReference type="Proteomes" id="UP000095283">
    <property type="component" value="Unplaced"/>
</dbReference>
<feature type="domain" description="Fibronectin type-III" evidence="7">
    <location>
        <begin position="180"/>
        <end position="277"/>
    </location>
</feature>
<evidence type="ECO:0000256" key="4">
    <source>
        <dbReference type="ARBA" id="ARBA00023180"/>
    </source>
</evidence>
<evidence type="ECO:0000259" key="6">
    <source>
        <dbReference type="PROSITE" id="PS50835"/>
    </source>
</evidence>
<dbReference type="WBParaSite" id="Hba_16819">
    <property type="protein sequence ID" value="Hba_16819"/>
    <property type="gene ID" value="Hba_16819"/>
</dbReference>
<dbReference type="PANTHER" id="PTHR44170:SF56">
    <property type="entry name" value="FIBRONECTIN TYPE-III DOMAIN-CONTAINING PROTEIN"/>
    <property type="match status" value="1"/>
</dbReference>
<dbReference type="GO" id="GO:0098609">
    <property type="term" value="P:cell-cell adhesion"/>
    <property type="evidence" value="ECO:0007669"/>
    <property type="project" value="TreeGrafter"/>
</dbReference>
<dbReference type="InterPro" id="IPR013783">
    <property type="entry name" value="Ig-like_fold"/>
</dbReference>
<feature type="domain" description="Ig-like" evidence="6">
    <location>
        <begin position="269"/>
        <end position="319"/>
    </location>
</feature>
<dbReference type="PANTHER" id="PTHR44170">
    <property type="entry name" value="PROTEIN SIDEKICK"/>
    <property type="match status" value="1"/>
</dbReference>
<evidence type="ECO:0000256" key="3">
    <source>
        <dbReference type="ARBA" id="ARBA00023157"/>
    </source>
</evidence>
<sequence length="319" mass="35489">MIDEIDTLFCHEKQWINTLPVCRGKGLCEHNNGGCSHSCLSFNDEKVECKCPRGMVLDIDQKTCIKPIPKTLCRTLAGCSCSSIDDNQYSCTCPKGSKCLCKLFISINFQKTSLQIVASCPIFLLRGNDEIQNVPSKAGTVKSEQILIIKELYKNAEFTCHANNSVGKVERTVKVTITGPGSAPVLRGAKSGRTSTSVRWDPPHIINRPITGYTVYYTNNGNQPIKNWKRIDVKEPNRDVEIQNLRPSTQYFIRLRANDQMGPGRLGNPVSVTTLKPASRPLVTIEQGEELRVSPLAPFELSCKITRADPVPTISWQHK</sequence>
<proteinExistence type="predicted"/>
<dbReference type="InterPro" id="IPR003961">
    <property type="entry name" value="FN3_dom"/>
</dbReference>
<keyword evidence="8" id="KW-1185">Reference proteome</keyword>
<dbReference type="SUPFAM" id="SSF49265">
    <property type="entry name" value="Fibronectin type III"/>
    <property type="match status" value="1"/>
</dbReference>
<dbReference type="PRINTS" id="PR00014">
    <property type="entry name" value="FNTYPEIII"/>
</dbReference>
<keyword evidence="5" id="KW-0393">Immunoglobulin domain</keyword>
<evidence type="ECO:0000256" key="5">
    <source>
        <dbReference type="ARBA" id="ARBA00023319"/>
    </source>
</evidence>
<keyword evidence="4" id="KW-0325">Glycoprotein</keyword>
<keyword evidence="3" id="KW-1015">Disulfide bond</keyword>
<dbReference type="InterPro" id="IPR036116">
    <property type="entry name" value="FN3_sf"/>
</dbReference>
<dbReference type="PROSITE" id="PS50835">
    <property type="entry name" value="IG_LIKE"/>
    <property type="match status" value="1"/>
</dbReference>
<dbReference type="PROSITE" id="PS50853">
    <property type="entry name" value="FN3"/>
    <property type="match status" value="1"/>
</dbReference>
<organism evidence="8 9">
    <name type="scientific">Heterorhabditis bacteriophora</name>
    <name type="common">Entomopathogenic nematode worm</name>
    <dbReference type="NCBI Taxonomy" id="37862"/>
    <lineage>
        <taxon>Eukaryota</taxon>
        <taxon>Metazoa</taxon>
        <taxon>Ecdysozoa</taxon>
        <taxon>Nematoda</taxon>
        <taxon>Chromadorea</taxon>
        <taxon>Rhabditida</taxon>
        <taxon>Rhabditina</taxon>
        <taxon>Rhabditomorpha</taxon>
        <taxon>Strongyloidea</taxon>
        <taxon>Heterorhabditidae</taxon>
        <taxon>Heterorhabditis</taxon>
    </lineage>
</organism>
<evidence type="ECO:0000256" key="2">
    <source>
        <dbReference type="ARBA" id="ARBA00022737"/>
    </source>
</evidence>
<evidence type="ECO:0000313" key="8">
    <source>
        <dbReference type="Proteomes" id="UP000095283"/>
    </source>
</evidence>
<reference evidence="9" key="1">
    <citation type="submission" date="2016-11" db="UniProtKB">
        <authorList>
            <consortium name="WormBaseParasite"/>
        </authorList>
    </citation>
    <scope>IDENTIFICATION</scope>
</reference>
<name>A0A1I7XGL1_HETBA</name>
<dbReference type="Gene3D" id="2.10.25.10">
    <property type="entry name" value="Laminin"/>
    <property type="match status" value="1"/>
</dbReference>
<accession>A0A1I7XGL1</accession>